<organism evidence="13 14">
    <name type="scientific">Pueribacillus theae</name>
    <dbReference type="NCBI Taxonomy" id="2171751"/>
    <lineage>
        <taxon>Bacteria</taxon>
        <taxon>Bacillati</taxon>
        <taxon>Bacillota</taxon>
        <taxon>Bacilli</taxon>
        <taxon>Bacillales</taxon>
        <taxon>Bacillaceae</taxon>
        <taxon>Pueribacillus</taxon>
    </lineage>
</organism>
<evidence type="ECO:0000256" key="7">
    <source>
        <dbReference type="ARBA" id="ARBA00022833"/>
    </source>
</evidence>
<gene>
    <name evidence="10 13" type="primary">rsgA</name>
    <name evidence="13" type="ORF">DCC39_00805</name>
</gene>
<dbReference type="PROSITE" id="PS50936">
    <property type="entry name" value="ENGC_GTPASE"/>
    <property type="match status" value="1"/>
</dbReference>
<keyword evidence="5 10" id="KW-0547">Nucleotide-binding</keyword>
<dbReference type="GO" id="GO:0042274">
    <property type="term" value="P:ribosomal small subunit biogenesis"/>
    <property type="evidence" value="ECO:0007669"/>
    <property type="project" value="UniProtKB-UniRule"/>
</dbReference>
<dbReference type="GO" id="GO:0046872">
    <property type="term" value="F:metal ion binding"/>
    <property type="evidence" value="ECO:0007669"/>
    <property type="project" value="UniProtKB-KW"/>
</dbReference>
<evidence type="ECO:0000256" key="9">
    <source>
        <dbReference type="ARBA" id="ARBA00023134"/>
    </source>
</evidence>
<name>A0A2U1K7U1_9BACI</name>
<feature type="binding site" evidence="10">
    <location>
        <position position="261"/>
    </location>
    <ligand>
        <name>Zn(2+)</name>
        <dbReference type="ChEBI" id="CHEBI:29105"/>
    </ligand>
</feature>
<feature type="binding site" evidence="10">
    <location>
        <position position="248"/>
    </location>
    <ligand>
        <name>Zn(2+)</name>
        <dbReference type="ChEBI" id="CHEBI:29105"/>
    </ligand>
</feature>
<reference evidence="13 14" key="1">
    <citation type="submission" date="2018-04" db="EMBL/GenBank/DDBJ databases">
        <title>Camelliibacillus theae gen. nov., sp. nov., isolated from Pu'er tea.</title>
        <authorList>
            <person name="Niu L."/>
        </authorList>
    </citation>
    <scope>NUCLEOTIDE SEQUENCE [LARGE SCALE GENOMIC DNA]</scope>
    <source>
        <strain evidence="13 14">T8</strain>
    </source>
</reference>
<evidence type="ECO:0000256" key="6">
    <source>
        <dbReference type="ARBA" id="ARBA00022801"/>
    </source>
</evidence>
<comment type="similarity">
    <text evidence="10">Belongs to the TRAFAC class YlqF/YawG GTPase family. RsgA subfamily.</text>
</comment>
<dbReference type="Gene3D" id="3.40.50.300">
    <property type="entry name" value="P-loop containing nucleotide triphosphate hydrolases"/>
    <property type="match status" value="1"/>
</dbReference>
<dbReference type="EMBL" id="QCZG01000001">
    <property type="protein sequence ID" value="PWA13587.1"/>
    <property type="molecule type" value="Genomic_DNA"/>
</dbReference>
<evidence type="ECO:0000256" key="10">
    <source>
        <dbReference type="HAMAP-Rule" id="MF_01820"/>
    </source>
</evidence>
<evidence type="ECO:0000256" key="3">
    <source>
        <dbReference type="ARBA" id="ARBA00022723"/>
    </source>
</evidence>
<dbReference type="InterPro" id="IPR004881">
    <property type="entry name" value="Ribosome_biogen_GTPase_RsgA"/>
</dbReference>
<dbReference type="Pfam" id="PF16745">
    <property type="entry name" value="RsgA_N"/>
    <property type="match status" value="1"/>
</dbReference>
<dbReference type="GO" id="GO:0019843">
    <property type="term" value="F:rRNA binding"/>
    <property type="evidence" value="ECO:0007669"/>
    <property type="project" value="UniProtKB-KW"/>
</dbReference>
<keyword evidence="2 10" id="KW-0690">Ribosome biogenesis</keyword>
<dbReference type="InterPro" id="IPR012340">
    <property type="entry name" value="NA-bd_OB-fold"/>
</dbReference>
<evidence type="ECO:0000256" key="4">
    <source>
        <dbReference type="ARBA" id="ARBA00022730"/>
    </source>
</evidence>
<dbReference type="CDD" id="cd01854">
    <property type="entry name" value="YjeQ_EngC"/>
    <property type="match status" value="1"/>
</dbReference>
<comment type="subcellular location">
    <subcellularLocation>
        <location evidence="10">Cytoplasm</location>
    </subcellularLocation>
</comment>
<keyword evidence="3 10" id="KW-0479">Metal-binding</keyword>
<evidence type="ECO:0000256" key="5">
    <source>
        <dbReference type="ARBA" id="ARBA00022741"/>
    </source>
</evidence>
<proteinExistence type="inferred from homology"/>
<dbReference type="InterPro" id="IPR010914">
    <property type="entry name" value="RsgA_GTPase_dom"/>
</dbReference>
<dbReference type="InterPro" id="IPR027417">
    <property type="entry name" value="P-loop_NTPase"/>
</dbReference>
<dbReference type="HAMAP" id="MF_01820">
    <property type="entry name" value="GTPase_RsgA"/>
    <property type="match status" value="1"/>
</dbReference>
<feature type="binding site" evidence="10">
    <location>
        <begin position="113"/>
        <end position="116"/>
    </location>
    <ligand>
        <name>GTP</name>
        <dbReference type="ChEBI" id="CHEBI:37565"/>
    </ligand>
</feature>
<comment type="cofactor">
    <cofactor evidence="10">
        <name>Zn(2+)</name>
        <dbReference type="ChEBI" id="CHEBI:29105"/>
    </cofactor>
    <text evidence="10">Binds 1 zinc ion per subunit.</text>
</comment>
<keyword evidence="8 10" id="KW-0694">RNA-binding</keyword>
<evidence type="ECO:0000313" key="14">
    <source>
        <dbReference type="Proteomes" id="UP000245998"/>
    </source>
</evidence>
<keyword evidence="7 10" id="KW-0862">Zinc</keyword>
<evidence type="ECO:0000256" key="8">
    <source>
        <dbReference type="ARBA" id="ARBA00022884"/>
    </source>
</evidence>
<dbReference type="Pfam" id="PF03193">
    <property type="entry name" value="RsgA_GTPase"/>
    <property type="match status" value="1"/>
</dbReference>
<dbReference type="GO" id="GO:0005525">
    <property type="term" value="F:GTP binding"/>
    <property type="evidence" value="ECO:0007669"/>
    <property type="project" value="UniProtKB-UniRule"/>
</dbReference>
<dbReference type="Gene3D" id="2.40.50.140">
    <property type="entry name" value="Nucleic acid-binding proteins"/>
    <property type="match status" value="1"/>
</dbReference>
<comment type="caution">
    <text evidence="13">The sequence shown here is derived from an EMBL/GenBank/DDBJ whole genome shotgun (WGS) entry which is preliminary data.</text>
</comment>
<dbReference type="InterPro" id="IPR031944">
    <property type="entry name" value="RsgA_N"/>
</dbReference>
<evidence type="ECO:0000256" key="2">
    <source>
        <dbReference type="ARBA" id="ARBA00022517"/>
    </source>
</evidence>
<dbReference type="SUPFAM" id="SSF52540">
    <property type="entry name" value="P-loop containing nucleoside triphosphate hydrolases"/>
    <property type="match status" value="1"/>
</dbReference>
<accession>A0A2U1K7U1</accession>
<keyword evidence="9 10" id="KW-0342">GTP-binding</keyword>
<dbReference type="PANTHER" id="PTHR32120">
    <property type="entry name" value="SMALL RIBOSOMAL SUBUNIT BIOGENESIS GTPASE RSGA"/>
    <property type="match status" value="1"/>
</dbReference>
<dbReference type="RefSeq" id="WP_116553092.1">
    <property type="nucleotide sequence ID" value="NZ_QCZG01000001.1"/>
</dbReference>
<dbReference type="OrthoDB" id="9809485at2"/>
<keyword evidence="1 10" id="KW-0963">Cytoplasm</keyword>
<feature type="binding site" evidence="10">
    <location>
        <begin position="167"/>
        <end position="175"/>
    </location>
    <ligand>
        <name>GTP</name>
        <dbReference type="ChEBI" id="CHEBI:37565"/>
    </ligand>
</feature>
<feature type="binding site" evidence="10">
    <location>
        <position position="253"/>
    </location>
    <ligand>
        <name>Zn(2+)</name>
        <dbReference type="ChEBI" id="CHEBI:29105"/>
    </ligand>
</feature>
<sequence length="294" mass="32954">MTEGKIVKSLSGFYYVLSENGIVYQCRARGNFRKRKITPLVGDDVEFEAENLTDGYVLNILPRKNVLVRPPIANVDQALVVFSVKEPDLNLQLLDKFLVHIEANRIEPVICFTKIDLLGEHETKNMDSVAEIYQSIGYHVLFLSMKDKKTNDKITPYLKEKITVVAGQSGVGKSSLLNLLNPSLKIETNSISSHLGRGKHTTRHVELFSVAGGLVADTPGFSSLAFSHFTKEELSDTFIEISKAGEYCKFRGCTHLAEPGCAVKQAVEDGDIAKSRYSHYEAFFKEIKETKRRY</sequence>
<dbReference type="Gene3D" id="1.10.40.50">
    <property type="entry name" value="Probable gtpase engc, domain 3"/>
    <property type="match status" value="1"/>
</dbReference>
<dbReference type="EC" id="3.6.1.-" evidence="10"/>
<dbReference type="InterPro" id="IPR030378">
    <property type="entry name" value="G_CP_dom"/>
</dbReference>
<dbReference type="PROSITE" id="PS51721">
    <property type="entry name" value="G_CP"/>
    <property type="match status" value="1"/>
</dbReference>
<evidence type="ECO:0000259" key="12">
    <source>
        <dbReference type="PROSITE" id="PS51721"/>
    </source>
</evidence>
<dbReference type="Proteomes" id="UP000245998">
    <property type="component" value="Unassembled WGS sequence"/>
</dbReference>
<keyword evidence="6 10" id="KW-0378">Hydrolase</keyword>
<evidence type="ECO:0000259" key="11">
    <source>
        <dbReference type="PROSITE" id="PS50936"/>
    </source>
</evidence>
<feature type="binding site" evidence="10">
    <location>
        <position position="255"/>
    </location>
    <ligand>
        <name>Zn(2+)</name>
        <dbReference type="ChEBI" id="CHEBI:29105"/>
    </ligand>
</feature>
<dbReference type="SUPFAM" id="SSF50249">
    <property type="entry name" value="Nucleic acid-binding proteins"/>
    <property type="match status" value="1"/>
</dbReference>
<evidence type="ECO:0000256" key="1">
    <source>
        <dbReference type="ARBA" id="ARBA00022490"/>
    </source>
</evidence>
<dbReference type="GO" id="GO:0005737">
    <property type="term" value="C:cytoplasm"/>
    <property type="evidence" value="ECO:0007669"/>
    <property type="project" value="UniProtKB-SubCell"/>
</dbReference>
<dbReference type="PANTHER" id="PTHR32120:SF11">
    <property type="entry name" value="SMALL RIBOSOMAL SUBUNIT BIOGENESIS GTPASE RSGA 1, MITOCHONDRIAL-RELATED"/>
    <property type="match status" value="1"/>
</dbReference>
<comment type="subunit">
    <text evidence="10">Monomer. Associates with 30S ribosomal subunit, binds 16S rRNA.</text>
</comment>
<feature type="domain" description="CP-type G" evidence="12">
    <location>
        <begin position="64"/>
        <end position="224"/>
    </location>
</feature>
<dbReference type="GO" id="GO:0003924">
    <property type="term" value="F:GTPase activity"/>
    <property type="evidence" value="ECO:0007669"/>
    <property type="project" value="UniProtKB-UniRule"/>
</dbReference>
<dbReference type="AlphaFoldDB" id="A0A2U1K7U1"/>
<keyword evidence="14" id="KW-1185">Reference proteome</keyword>
<dbReference type="CDD" id="cd04466">
    <property type="entry name" value="S1_YloQ_GTPase"/>
    <property type="match status" value="1"/>
</dbReference>
<evidence type="ECO:0000313" key="13">
    <source>
        <dbReference type="EMBL" id="PWA13587.1"/>
    </source>
</evidence>
<feature type="domain" description="EngC GTPase" evidence="11">
    <location>
        <begin position="73"/>
        <end position="222"/>
    </location>
</feature>
<comment type="function">
    <text evidence="10">One of several proteins that assist in the late maturation steps of the functional core of the 30S ribosomal subunit. Helps release RbfA from mature subunits. May play a role in the assembly of ribosomal proteins into the subunit. Circularly permuted GTPase that catalyzes slow GTP hydrolysis, GTPase activity is stimulated by the 30S ribosomal subunit.</text>
</comment>
<keyword evidence="4 10" id="KW-0699">rRNA-binding</keyword>
<protein>
    <recommendedName>
        <fullName evidence="10">Small ribosomal subunit biogenesis GTPase RsgA</fullName>
        <ecNumber evidence="10">3.6.1.-</ecNumber>
    </recommendedName>
</protein>
<dbReference type="NCBIfam" id="TIGR00157">
    <property type="entry name" value="ribosome small subunit-dependent GTPase A"/>
    <property type="match status" value="1"/>
</dbReference>